<dbReference type="GO" id="GO:0003677">
    <property type="term" value="F:DNA binding"/>
    <property type="evidence" value="ECO:0007669"/>
    <property type="project" value="InterPro"/>
</dbReference>
<dbReference type="Pfam" id="PF03837">
    <property type="entry name" value="RecT"/>
    <property type="match status" value="1"/>
</dbReference>
<dbReference type="NCBIfam" id="TIGR00616">
    <property type="entry name" value="rect"/>
    <property type="match status" value="1"/>
</dbReference>
<evidence type="ECO:0000313" key="3">
    <source>
        <dbReference type="Proteomes" id="UP000297031"/>
    </source>
</evidence>
<evidence type="ECO:0000256" key="1">
    <source>
        <dbReference type="SAM" id="MobiDB-lite"/>
    </source>
</evidence>
<dbReference type="AlphaFoldDB" id="A0A4P7VSG6"/>
<sequence length="322" mass="35648">MAENNQVATTGQTGLAKLKSILSAPSVVEQFQNALAENKNLFIASIIDLYNGDKSLQECNPTAIVQECLKAAVLDLPINRALGFAYVVVYKNKVKRTDPQTGRTIEVKEPTPTFIPGYKGYIQLAMRTGKYRTINADVVYEGELRTANRLSGEVCLDGQKKSDKIIGYFCYFELLNGYSKTLYMSVEDMAAYAKRYAPGIKFKKEVTVADLIKKANSGIVSNTVGWEGNFNDMALKTVIRRLLSKYGYLSIKMQSALGHDTEAENRAIAARNDTLQLADAQPLNLDASEVPYEEVVNEETGEVTEQPKEAPVTEEAPKEPNY</sequence>
<dbReference type="InterPro" id="IPR018330">
    <property type="entry name" value="RecT_fam"/>
</dbReference>
<dbReference type="KEGG" id="mgod:E7746_14780"/>
<protein>
    <submittedName>
        <fullName evidence="2">Recombinase</fullName>
    </submittedName>
</protein>
<gene>
    <name evidence="2" type="ORF">E7746_14780</name>
</gene>
<name>A0A4P7VSG6_9BACT</name>
<dbReference type="OrthoDB" id="1045432at2"/>
<feature type="region of interest" description="Disordered" evidence="1">
    <location>
        <begin position="295"/>
        <end position="322"/>
    </location>
</feature>
<evidence type="ECO:0000313" key="2">
    <source>
        <dbReference type="EMBL" id="QCD37200.1"/>
    </source>
</evidence>
<dbReference type="EMBL" id="CP039394">
    <property type="protein sequence ID" value="QCD37200.1"/>
    <property type="molecule type" value="Genomic_DNA"/>
</dbReference>
<geneLocation type="plasmid" evidence="3">
    <name>ptaa-4-1</name>
</geneLocation>
<dbReference type="Proteomes" id="UP000297031">
    <property type="component" value="Plasmid pTAA-4-1"/>
</dbReference>
<accession>A0A4P7VSG6</accession>
<dbReference type="InterPro" id="IPR004590">
    <property type="entry name" value="ssDNA_annealing_RecT"/>
</dbReference>
<dbReference type="RefSeq" id="WP_135472915.1">
    <property type="nucleotide sequence ID" value="NZ_CP039394.1"/>
</dbReference>
<organism evidence="2 3">
    <name type="scientific">Muribaculum gordoncarteri</name>
    <dbReference type="NCBI Taxonomy" id="2530390"/>
    <lineage>
        <taxon>Bacteria</taxon>
        <taxon>Pseudomonadati</taxon>
        <taxon>Bacteroidota</taxon>
        <taxon>Bacteroidia</taxon>
        <taxon>Bacteroidales</taxon>
        <taxon>Muribaculaceae</taxon>
        <taxon>Muribaculum</taxon>
    </lineage>
</organism>
<keyword evidence="3" id="KW-1185">Reference proteome</keyword>
<keyword evidence="2" id="KW-0614">Plasmid</keyword>
<dbReference type="GO" id="GO:0006259">
    <property type="term" value="P:DNA metabolic process"/>
    <property type="evidence" value="ECO:0007669"/>
    <property type="project" value="InterPro"/>
</dbReference>
<dbReference type="GeneID" id="82151227"/>
<reference evidence="2 3" key="1">
    <citation type="submission" date="2019-02" db="EMBL/GenBank/DDBJ databases">
        <title>Isolation and identification of novel species under the genus Muribaculum.</title>
        <authorList>
            <person name="Miyake S."/>
            <person name="Ding Y."/>
            <person name="Low A."/>
            <person name="Soh M."/>
            <person name="Seedorf H."/>
        </authorList>
    </citation>
    <scope>NUCLEOTIDE SEQUENCE [LARGE SCALE GENOMIC DNA]</scope>
    <source>
        <strain evidence="2 3">TLL-A4</strain>
        <plasmid evidence="3">ptaa-4-1</plasmid>
    </source>
</reference>
<proteinExistence type="predicted"/>